<feature type="chain" id="PRO_5021423377" evidence="2">
    <location>
        <begin position="27"/>
        <end position="112"/>
    </location>
</feature>
<accession>A0A4Z2CXF7</accession>
<sequence length="112" mass="12881">MYTVTNMHTAYLAMFISLLIIQTVECFVSRNQNDALMDWHFNDANDDNYEYHGNKVYLMKMPLQFSPTSQQSSSSSSVPPSPSSSPLSSYWSYYFTDGEPKRNGHYSQRLGK</sequence>
<dbReference type="AlphaFoldDB" id="A0A4Z2CXF7"/>
<dbReference type="Proteomes" id="UP000311919">
    <property type="component" value="Unassembled WGS sequence"/>
</dbReference>
<feature type="region of interest" description="Disordered" evidence="1">
    <location>
        <begin position="66"/>
        <end position="87"/>
    </location>
</feature>
<reference evidence="3 4" key="1">
    <citation type="submission" date="2019-03" db="EMBL/GenBank/DDBJ databases">
        <title>An improved genome assembly of the fluke Schistosoma japonicum.</title>
        <authorList>
            <person name="Hu W."/>
            <person name="Luo F."/>
            <person name="Yin M."/>
            <person name="Mo X."/>
            <person name="Sun C."/>
            <person name="Wu Q."/>
            <person name="Zhu B."/>
            <person name="Xiang M."/>
            <person name="Wang J."/>
            <person name="Wang Y."/>
            <person name="Zhang T."/>
            <person name="Xu B."/>
            <person name="Zheng H."/>
            <person name="Feng Z."/>
        </authorList>
    </citation>
    <scope>NUCLEOTIDE SEQUENCE [LARGE SCALE GENOMIC DNA]</scope>
    <source>
        <strain evidence="3">HuSjv2</strain>
        <tissue evidence="3">Worms</tissue>
    </source>
</reference>
<comment type="caution">
    <text evidence="3">The sequence shown here is derived from an EMBL/GenBank/DDBJ whole genome shotgun (WGS) entry which is preliminary data.</text>
</comment>
<evidence type="ECO:0000256" key="1">
    <source>
        <dbReference type="SAM" id="MobiDB-lite"/>
    </source>
</evidence>
<name>A0A4Z2CXF7_SCHJA</name>
<evidence type="ECO:0000313" key="3">
    <source>
        <dbReference type="EMBL" id="TNN08919.1"/>
    </source>
</evidence>
<dbReference type="EMBL" id="SKCS01000402">
    <property type="protein sequence ID" value="TNN08919.1"/>
    <property type="molecule type" value="Genomic_DNA"/>
</dbReference>
<keyword evidence="2" id="KW-0732">Signal</keyword>
<organism evidence="3 4">
    <name type="scientific">Schistosoma japonicum</name>
    <name type="common">Blood fluke</name>
    <dbReference type="NCBI Taxonomy" id="6182"/>
    <lineage>
        <taxon>Eukaryota</taxon>
        <taxon>Metazoa</taxon>
        <taxon>Spiralia</taxon>
        <taxon>Lophotrochozoa</taxon>
        <taxon>Platyhelminthes</taxon>
        <taxon>Trematoda</taxon>
        <taxon>Digenea</taxon>
        <taxon>Strigeidida</taxon>
        <taxon>Schistosomatoidea</taxon>
        <taxon>Schistosomatidae</taxon>
        <taxon>Schistosoma</taxon>
    </lineage>
</organism>
<dbReference type="OrthoDB" id="6248025at2759"/>
<keyword evidence="4" id="KW-1185">Reference proteome</keyword>
<gene>
    <name evidence="3" type="ORF">EWB00_006722</name>
</gene>
<evidence type="ECO:0000256" key="2">
    <source>
        <dbReference type="SAM" id="SignalP"/>
    </source>
</evidence>
<protein>
    <submittedName>
        <fullName evidence="3">Uncharacterized protein</fullName>
    </submittedName>
</protein>
<feature type="signal peptide" evidence="2">
    <location>
        <begin position="1"/>
        <end position="26"/>
    </location>
</feature>
<proteinExistence type="predicted"/>
<evidence type="ECO:0000313" key="4">
    <source>
        <dbReference type="Proteomes" id="UP000311919"/>
    </source>
</evidence>